<sequence length="117" mass="13056">MQFYAVLLPVATLLAATANAAECVSQHGSQRCVDSTDLLTNREVFCNSPNNYLAENQVYEFYGANDYMGIFSPHNIPNQQACWDSTLDIIDQCLGHRNGGSYSVDGWEMEINFCAFE</sequence>
<proteinExistence type="predicted"/>
<name>A0AAD6CIP2_9EURO</name>
<keyword evidence="1" id="KW-0732">Signal</keyword>
<dbReference type="GeneID" id="81594224"/>
<reference evidence="2" key="1">
    <citation type="submission" date="2022-12" db="EMBL/GenBank/DDBJ databases">
        <authorList>
            <person name="Petersen C."/>
        </authorList>
    </citation>
    <scope>NUCLEOTIDE SEQUENCE</scope>
    <source>
        <strain evidence="2">IBT 16125</strain>
    </source>
</reference>
<dbReference type="InterPro" id="IPR048508">
    <property type="entry name" value="LDL"/>
</dbReference>
<dbReference type="Pfam" id="PF21691">
    <property type="entry name" value="LDL"/>
    <property type="match status" value="1"/>
</dbReference>
<feature type="signal peptide" evidence="1">
    <location>
        <begin position="1"/>
        <end position="20"/>
    </location>
</feature>
<dbReference type="AlphaFoldDB" id="A0AAD6CIP2"/>
<protein>
    <submittedName>
        <fullName evidence="2">Uncharacterized protein</fullName>
    </submittedName>
</protein>
<dbReference type="RefSeq" id="XP_056771748.1">
    <property type="nucleotide sequence ID" value="XM_056903981.1"/>
</dbReference>
<accession>A0AAD6CIP2</accession>
<feature type="chain" id="PRO_5042053660" evidence="1">
    <location>
        <begin position="21"/>
        <end position="117"/>
    </location>
</feature>
<reference evidence="2" key="2">
    <citation type="journal article" date="2023" name="IMA Fungus">
        <title>Comparative genomic study of the Penicillium genus elucidates a diverse pangenome and 15 lateral gene transfer events.</title>
        <authorList>
            <person name="Petersen C."/>
            <person name="Sorensen T."/>
            <person name="Nielsen M.R."/>
            <person name="Sondergaard T.E."/>
            <person name="Sorensen J.L."/>
            <person name="Fitzpatrick D.A."/>
            <person name="Frisvad J.C."/>
            <person name="Nielsen K.L."/>
        </authorList>
    </citation>
    <scope>NUCLEOTIDE SEQUENCE</scope>
    <source>
        <strain evidence="2">IBT 16125</strain>
    </source>
</reference>
<organism evidence="2 3">
    <name type="scientific">Penicillium daleae</name>
    <dbReference type="NCBI Taxonomy" id="63821"/>
    <lineage>
        <taxon>Eukaryota</taxon>
        <taxon>Fungi</taxon>
        <taxon>Dikarya</taxon>
        <taxon>Ascomycota</taxon>
        <taxon>Pezizomycotina</taxon>
        <taxon>Eurotiomycetes</taxon>
        <taxon>Eurotiomycetidae</taxon>
        <taxon>Eurotiales</taxon>
        <taxon>Aspergillaceae</taxon>
        <taxon>Penicillium</taxon>
    </lineage>
</organism>
<evidence type="ECO:0000256" key="1">
    <source>
        <dbReference type="SAM" id="SignalP"/>
    </source>
</evidence>
<gene>
    <name evidence="2" type="ORF">N7458_000587</name>
</gene>
<comment type="caution">
    <text evidence="2">The sequence shown here is derived from an EMBL/GenBank/DDBJ whole genome shotgun (WGS) entry which is preliminary data.</text>
</comment>
<keyword evidence="3" id="KW-1185">Reference proteome</keyword>
<evidence type="ECO:0000313" key="2">
    <source>
        <dbReference type="EMBL" id="KAJ5464901.1"/>
    </source>
</evidence>
<evidence type="ECO:0000313" key="3">
    <source>
        <dbReference type="Proteomes" id="UP001213681"/>
    </source>
</evidence>
<dbReference type="EMBL" id="JAPVEA010000001">
    <property type="protein sequence ID" value="KAJ5464901.1"/>
    <property type="molecule type" value="Genomic_DNA"/>
</dbReference>
<dbReference type="Proteomes" id="UP001213681">
    <property type="component" value="Unassembled WGS sequence"/>
</dbReference>